<dbReference type="EMBL" id="RQTK01000058">
    <property type="protein sequence ID" value="RUS89367.1"/>
    <property type="molecule type" value="Genomic_DNA"/>
</dbReference>
<protein>
    <submittedName>
        <fullName evidence="2">Uncharacterized protein</fullName>
    </submittedName>
</protein>
<proteinExistence type="predicted"/>
<keyword evidence="3" id="KW-1185">Reference proteome</keyword>
<gene>
    <name evidence="2" type="ORF">EGW08_002887</name>
</gene>
<feature type="region of interest" description="Disordered" evidence="1">
    <location>
        <begin position="168"/>
        <end position="217"/>
    </location>
</feature>
<dbReference type="OrthoDB" id="6157110at2759"/>
<feature type="non-terminal residue" evidence="2">
    <location>
        <position position="1"/>
    </location>
</feature>
<reference evidence="2 3" key="1">
    <citation type="submission" date="2019-01" db="EMBL/GenBank/DDBJ databases">
        <title>A draft genome assembly of the solar-powered sea slug Elysia chlorotica.</title>
        <authorList>
            <person name="Cai H."/>
            <person name="Li Q."/>
            <person name="Fang X."/>
            <person name="Li J."/>
            <person name="Curtis N.E."/>
            <person name="Altenburger A."/>
            <person name="Shibata T."/>
            <person name="Feng M."/>
            <person name="Maeda T."/>
            <person name="Schwartz J.A."/>
            <person name="Shigenobu S."/>
            <person name="Lundholm N."/>
            <person name="Nishiyama T."/>
            <person name="Yang H."/>
            <person name="Hasebe M."/>
            <person name="Li S."/>
            <person name="Pierce S.K."/>
            <person name="Wang J."/>
        </authorList>
    </citation>
    <scope>NUCLEOTIDE SEQUENCE [LARGE SCALE GENOMIC DNA]</scope>
    <source>
        <strain evidence="2">EC2010</strain>
        <tissue evidence="2">Whole organism of an adult</tissue>
    </source>
</reference>
<name>A0A3S1BUX2_ELYCH</name>
<evidence type="ECO:0000313" key="3">
    <source>
        <dbReference type="Proteomes" id="UP000271974"/>
    </source>
</evidence>
<dbReference type="AlphaFoldDB" id="A0A3S1BUX2"/>
<feature type="compositionally biased region" description="Basic and acidic residues" evidence="1">
    <location>
        <begin position="176"/>
        <end position="199"/>
    </location>
</feature>
<accession>A0A3S1BUX2</accession>
<evidence type="ECO:0000256" key="1">
    <source>
        <dbReference type="SAM" id="MobiDB-lite"/>
    </source>
</evidence>
<sequence>PTRVFPPVIATVTLDTTTTIQIQNFLKSFSWLRRQTRKKMAPAKIESAGEISKRYELAGLVRARVMARRLALNAMARRMSTSMQDSLELFYPDLVPIESELLSPRNYLLAPNQPEDMLVPRQALSAFETRLYSRRLADMEAVSQDARDRTERLLDRYLTRSRARAAIMDGDLQNGESHDDSERANKRNEEANKTSKDNGSKSSSIAFTNRDEKATDEDEMNDFLEDAYENNYLDMVASTYDRPGWRRASRRLLRHRLLPYTLRPLSIADRLLARRGLLE</sequence>
<dbReference type="Proteomes" id="UP000271974">
    <property type="component" value="Unassembled WGS sequence"/>
</dbReference>
<organism evidence="2 3">
    <name type="scientific">Elysia chlorotica</name>
    <name type="common">Eastern emerald elysia</name>
    <name type="synonym">Sea slug</name>
    <dbReference type="NCBI Taxonomy" id="188477"/>
    <lineage>
        <taxon>Eukaryota</taxon>
        <taxon>Metazoa</taxon>
        <taxon>Spiralia</taxon>
        <taxon>Lophotrochozoa</taxon>
        <taxon>Mollusca</taxon>
        <taxon>Gastropoda</taxon>
        <taxon>Heterobranchia</taxon>
        <taxon>Euthyneura</taxon>
        <taxon>Panpulmonata</taxon>
        <taxon>Sacoglossa</taxon>
        <taxon>Placobranchoidea</taxon>
        <taxon>Plakobranchidae</taxon>
        <taxon>Elysia</taxon>
    </lineage>
</organism>
<comment type="caution">
    <text evidence="2">The sequence shown here is derived from an EMBL/GenBank/DDBJ whole genome shotgun (WGS) entry which is preliminary data.</text>
</comment>
<evidence type="ECO:0000313" key="2">
    <source>
        <dbReference type="EMBL" id="RUS89367.1"/>
    </source>
</evidence>